<proteinExistence type="predicted"/>
<dbReference type="Proteomes" id="UP000220480">
    <property type="component" value="Unassembled WGS sequence"/>
</dbReference>
<evidence type="ECO:0000313" key="1">
    <source>
        <dbReference type="EMBL" id="PDX85267.1"/>
    </source>
</evidence>
<evidence type="ECO:0000313" key="2">
    <source>
        <dbReference type="Proteomes" id="UP000220480"/>
    </source>
</evidence>
<protein>
    <submittedName>
        <fullName evidence="1">Uncharacterized protein</fullName>
    </submittedName>
</protein>
<accession>A0A2A7B1H4</accession>
<dbReference type="EMBL" id="NMTZ01000002">
    <property type="protein sequence ID" value="PDX85267.1"/>
    <property type="molecule type" value="Genomic_DNA"/>
</dbReference>
<organism evidence="1 2">
    <name type="scientific">Faecalibacterium prausnitzii</name>
    <dbReference type="NCBI Taxonomy" id="853"/>
    <lineage>
        <taxon>Bacteria</taxon>
        <taxon>Bacillati</taxon>
        <taxon>Bacillota</taxon>
        <taxon>Clostridia</taxon>
        <taxon>Eubacteriales</taxon>
        <taxon>Oscillospiraceae</taxon>
        <taxon>Faecalibacterium</taxon>
    </lineage>
</organism>
<sequence>MNAFDVDYWISVMYKYSWTPRTLDEKSQHALMYLFHLTDQIAPVGRDNRREFWITAKRGSVEDFQPYYDEDATEEELAEAMQEQYPKEEYWYKFVSVQHTNCRKEEFFGVLLNGKPVLSLNDPCEDKNPFNAIELIDWLIQMTSGVLDKLCTGTYNSEIQEKLPDDYKYGVISRKDYWDIYPEDRADYCGAFEEWQIEEFLRCKDEFSTDYIPENCQQHMTARDFYEACTVCYKAVQMEQRVHFPFKDSKEEHLRYNGTTPKELYYMFADGRDDGLSCVPLDDAAAFAEWRDQKGPYYEFNGHHPWEILPSGSVEYSMHLQVMKSSNGFYYGLSGSTYHRSKDTIHGYLAMRKVGLPIKIYDGLKMAARFEETDMIGIVPQGRSTSYVDRIMQYEITDAVHLFDDENPERVAAKAIWQPETECKLLQGRKQ</sequence>
<comment type="caution">
    <text evidence="1">The sequence shown here is derived from an EMBL/GenBank/DDBJ whole genome shotgun (WGS) entry which is preliminary data.</text>
</comment>
<dbReference type="AlphaFoldDB" id="A0A2A7B1H4"/>
<reference evidence="1 2" key="1">
    <citation type="journal article" date="2017" name="Front. Microbiol.">
        <title>New Insights into the Diversity of the Genus Faecalibacterium.</title>
        <authorList>
            <person name="Benevides L."/>
            <person name="Burman S."/>
            <person name="Martin R."/>
            <person name="Robert V."/>
            <person name="Thomas M."/>
            <person name="Miquel S."/>
            <person name="Chain F."/>
            <person name="Sokol H."/>
            <person name="Bermudez-Humaran L.G."/>
            <person name="Morrison M."/>
            <person name="Langella P."/>
            <person name="Azevedo V.A."/>
            <person name="Chatel J.M."/>
            <person name="Soares S."/>
        </authorList>
    </citation>
    <scope>NUCLEOTIDE SEQUENCE [LARGE SCALE GENOMIC DNA]</scope>
    <source>
        <strain evidence="1 2">CNCM I 4644</strain>
    </source>
</reference>
<gene>
    <name evidence="1" type="ORF">CGS59_01390</name>
</gene>
<dbReference type="RefSeq" id="WP_097778616.1">
    <property type="nucleotide sequence ID" value="NZ_NMTZ01000002.1"/>
</dbReference>
<name>A0A2A7B1H4_9FIRM</name>